<evidence type="ECO:0000259" key="2">
    <source>
        <dbReference type="Pfam" id="PF13592"/>
    </source>
</evidence>
<dbReference type="InterPro" id="IPR036397">
    <property type="entry name" value="RNaseH_sf"/>
</dbReference>
<dbReference type="EMBL" id="CP021659">
    <property type="protein sequence ID" value="AWK13721.1"/>
    <property type="molecule type" value="Genomic_DNA"/>
</dbReference>
<dbReference type="Gene3D" id="1.10.10.10">
    <property type="entry name" value="Winged helix-like DNA-binding domain superfamily/Winged helix DNA-binding domain"/>
    <property type="match status" value="1"/>
</dbReference>
<dbReference type="SUPFAM" id="SSF46689">
    <property type="entry name" value="Homeodomain-like"/>
    <property type="match status" value="1"/>
</dbReference>
<dbReference type="KEGG" id="fsm:CCS41_03300"/>
<feature type="domain" description="Tc1-like transposase DDE" evidence="1">
    <location>
        <begin position="165"/>
        <end position="307"/>
    </location>
</feature>
<organism evidence="3 4">
    <name type="scientific">Candidatus Fukatsuia symbiotica</name>
    <dbReference type="NCBI Taxonomy" id="1878942"/>
    <lineage>
        <taxon>Bacteria</taxon>
        <taxon>Pseudomonadati</taxon>
        <taxon>Pseudomonadota</taxon>
        <taxon>Gammaproteobacteria</taxon>
        <taxon>Enterobacterales</taxon>
        <taxon>Yersiniaceae</taxon>
        <taxon>Candidatus Fukatsuia</taxon>
    </lineage>
</organism>
<dbReference type="OrthoDB" id="5379828at2"/>
<dbReference type="Pfam" id="PF13384">
    <property type="entry name" value="HTH_23"/>
    <property type="match status" value="1"/>
</dbReference>
<evidence type="ECO:0000313" key="4">
    <source>
        <dbReference type="Proteomes" id="UP000261875"/>
    </source>
</evidence>
<name>A0A2U8I3M7_9GAMM</name>
<dbReference type="NCBIfam" id="NF033545">
    <property type="entry name" value="transpos_IS630"/>
    <property type="match status" value="1"/>
</dbReference>
<dbReference type="InterPro" id="IPR036388">
    <property type="entry name" value="WH-like_DNA-bd_sf"/>
</dbReference>
<evidence type="ECO:0000313" key="3">
    <source>
        <dbReference type="EMBL" id="AWK13721.1"/>
    </source>
</evidence>
<dbReference type="AlphaFoldDB" id="A0A2U8I3M7"/>
<proteinExistence type="predicted"/>
<dbReference type="PANTHER" id="PTHR46564">
    <property type="entry name" value="TRANSPOSASE"/>
    <property type="match status" value="1"/>
</dbReference>
<dbReference type="RefSeq" id="WP_119797211.1">
    <property type="nucleotide sequence ID" value="NZ_CP021659.1"/>
</dbReference>
<keyword evidence="4" id="KW-1185">Reference proteome</keyword>
<gene>
    <name evidence="3" type="ORF">CCS41_03300</name>
</gene>
<feature type="domain" description="Winged helix-turn helix" evidence="2">
    <location>
        <begin position="98"/>
        <end position="151"/>
    </location>
</feature>
<dbReference type="Proteomes" id="UP000261875">
    <property type="component" value="Chromosome"/>
</dbReference>
<dbReference type="SUPFAM" id="SSF53098">
    <property type="entry name" value="Ribonuclease H-like"/>
    <property type="match status" value="1"/>
</dbReference>
<reference evidence="3 4" key="1">
    <citation type="submission" date="2017-05" db="EMBL/GenBank/DDBJ databases">
        <title>Genome sequence of Candidatus Fukatsuia symbiotica and Candidatus Hamiltonella defensa from Acyrthosiphon pisum strain 5D.</title>
        <authorList>
            <person name="Patel V.A."/>
            <person name="Chevignon G."/>
            <person name="Russell J.A."/>
            <person name="Oliver K.M."/>
        </authorList>
    </citation>
    <scope>NUCLEOTIDE SEQUENCE [LARGE SCALE GENOMIC DNA]</scope>
    <source>
        <strain evidence="3 4">5D</strain>
    </source>
</reference>
<dbReference type="PANTHER" id="PTHR46564:SF1">
    <property type="entry name" value="TRANSPOSASE"/>
    <property type="match status" value="1"/>
</dbReference>
<sequence>MKINSLTASQKQDLERLHRYEHDGRVRDRIKAVLLKNEGWNNKAIAHALGIHEETVRQHVTDWLSDEKLKPENGGSYSKLSVHESLLLEKHIESTTYSRVIDICAYVETQFGVCYTVSGMTKWLQAHCFSYKQPKATPVKVDVAQQEAFIASYFTLLESALKNEPIVFMDSAPPTMATKVVCGWIRKGKDKPLVKTGAKTRVNVMGAIELSTMKVVSARPEQVNSETTVAFFEQLKAAYPDAQKIHIILDNSGYHCRQRVKDAALEKAIVLHYLPPYSPNLNPIERLWKVMNERVRNNRFFSSAKEFRGAIAEFFDSTLAKIAPFLRGRINDNFQTI</sequence>
<accession>A0A2U8I3M7</accession>
<dbReference type="Pfam" id="PF13358">
    <property type="entry name" value="DDE_3"/>
    <property type="match status" value="1"/>
</dbReference>
<dbReference type="Gene3D" id="3.30.420.10">
    <property type="entry name" value="Ribonuclease H-like superfamily/Ribonuclease H"/>
    <property type="match status" value="1"/>
</dbReference>
<evidence type="ECO:0000259" key="1">
    <source>
        <dbReference type="Pfam" id="PF13358"/>
    </source>
</evidence>
<protein>
    <submittedName>
        <fullName evidence="3">IS630 family transposase</fullName>
    </submittedName>
</protein>
<dbReference type="InterPro" id="IPR009057">
    <property type="entry name" value="Homeodomain-like_sf"/>
</dbReference>
<dbReference type="InterPro" id="IPR025959">
    <property type="entry name" value="Winged_HTH_dom"/>
</dbReference>
<dbReference type="InterPro" id="IPR012337">
    <property type="entry name" value="RNaseH-like_sf"/>
</dbReference>
<dbReference type="InterPro" id="IPR047655">
    <property type="entry name" value="Transpos_IS630-like"/>
</dbReference>
<dbReference type="GO" id="GO:0003676">
    <property type="term" value="F:nucleic acid binding"/>
    <property type="evidence" value="ECO:0007669"/>
    <property type="project" value="InterPro"/>
</dbReference>
<dbReference type="InterPro" id="IPR038717">
    <property type="entry name" value="Tc1-like_DDE_dom"/>
</dbReference>
<dbReference type="Pfam" id="PF13592">
    <property type="entry name" value="HTH_33"/>
    <property type="match status" value="1"/>
</dbReference>